<dbReference type="AlphaFoldDB" id="A0AA38GAK7"/>
<dbReference type="Proteomes" id="UP000824469">
    <property type="component" value="Unassembled WGS sequence"/>
</dbReference>
<protein>
    <submittedName>
        <fullName evidence="1">Uncharacterized protein</fullName>
    </submittedName>
</protein>
<sequence>IGGSQIDPSRMRINEWRIDPEDWNWASSNGECLRRSKLLKGVMEGAEASIELEKFNG</sequence>
<feature type="non-terminal residue" evidence="1">
    <location>
        <position position="1"/>
    </location>
</feature>
<dbReference type="EMBL" id="JAHRHJ020000004">
    <property type="protein sequence ID" value="KAH9319511.1"/>
    <property type="molecule type" value="Genomic_DNA"/>
</dbReference>
<organism evidence="1 2">
    <name type="scientific">Taxus chinensis</name>
    <name type="common">Chinese yew</name>
    <name type="synonym">Taxus wallichiana var. chinensis</name>
    <dbReference type="NCBI Taxonomy" id="29808"/>
    <lineage>
        <taxon>Eukaryota</taxon>
        <taxon>Viridiplantae</taxon>
        <taxon>Streptophyta</taxon>
        <taxon>Embryophyta</taxon>
        <taxon>Tracheophyta</taxon>
        <taxon>Spermatophyta</taxon>
        <taxon>Pinopsida</taxon>
        <taxon>Pinidae</taxon>
        <taxon>Conifers II</taxon>
        <taxon>Cupressales</taxon>
        <taxon>Taxaceae</taxon>
        <taxon>Taxus</taxon>
    </lineage>
</organism>
<gene>
    <name evidence="1" type="ORF">KI387_021280</name>
</gene>
<feature type="non-terminal residue" evidence="1">
    <location>
        <position position="57"/>
    </location>
</feature>
<comment type="caution">
    <text evidence="1">The sequence shown here is derived from an EMBL/GenBank/DDBJ whole genome shotgun (WGS) entry which is preliminary data.</text>
</comment>
<keyword evidence="2" id="KW-1185">Reference proteome</keyword>
<evidence type="ECO:0000313" key="1">
    <source>
        <dbReference type="EMBL" id="KAH9319511.1"/>
    </source>
</evidence>
<proteinExistence type="predicted"/>
<evidence type="ECO:0000313" key="2">
    <source>
        <dbReference type="Proteomes" id="UP000824469"/>
    </source>
</evidence>
<accession>A0AA38GAK7</accession>
<name>A0AA38GAK7_TAXCH</name>
<reference evidence="1 2" key="1">
    <citation type="journal article" date="2021" name="Nat. Plants">
        <title>The Taxus genome provides insights into paclitaxel biosynthesis.</title>
        <authorList>
            <person name="Xiong X."/>
            <person name="Gou J."/>
            <person name="Liao Q."/>
            <person name="Li Y."/>
            <person name="Zhou Q."/>
            <person name="Bi G."/>
            <person name="Li C."/>
            <person name="Du R."/>
            <person name="Wang X."/>
            <person name="Sun T."/>
            <person name="Guo L."/>
            <person name="Liang H."/>
            <person name="Lu P."/>
            <person name="Wu Y."/>
            <person name="Zhang Z."/>
            <person name="Ro D.K."/>
            <person name="Shang Y."/>
            <person name="Huang S."/>
            <person name="Yan J."/>
        </authorList>
    </citation>
    <scope>NUCLEOTIDE SEQUENCE [LARGE SCALE GENOMIC DNA]</scope>
    <source>
        <strain evidence="1">Ta-2019</strain>
    </source>
</reference>